<feature type="domain" description="TRPM-like" evidence="12">
    <location>
        <begin position="507"/>
        <end position="629"/>
    </location>
</feature>
<evidence type="ECO:0000256" key="3">
    <source>
        <dbReference type="ARBA" id="ARBA00022692"/>
    </source>
</evidence>
<accession>A0A158PN03</accession>
<evidence type="ECO:0000256" key="6">
    <source>
        <dbReference type="ARBA" id="ARBA00023136"/>
    </source>
</evidence>
<keyword evidence="4 9" id="KW-1133">Transmembrane helix</keyword>
<reference evidence="13 14" key="2">
    <citation type="submission" date="2018-11" db="EMBL/GenBank/DDBJ databases">
        <authorList>
            <consortium name="Pathogen Informatics"/>
        </authorList>
    </citation>
    <scope>NUCLEOTIDE SEQUENCE [LARGE SCALE GENOMIC DNA]</scope>
</reference>
<feature type="transmembrane region" description="Helical" evidence="9">
    <location>
        <begin position="1027"/>
        <end position="1048"/>
    </location>
</feature>
<evidence type="ECO:0000259" key="12">
    <source>
        <dbReference type="Pfam" id="PF25508"/>
    </source>
</evidence>
<evidence type="ECO:0000256" key="9">
    <source>
        <dbReference type="SAM" id="Phobius"/>
    </source>
</evidence>
<dbReference type="InterPro" id="IPR050927">
    <property type="entry name" value="TRPM"/>
</dbReference>
<feature type="transmembrane region" description="Helical" evidence="9">
    <location>
        <begin position="947"/>
        <end position="968"/>
    </location>
</feature>
<dbReference type="Pfam" id="PF25508">
    <property type="entry name" value="TRPM2"/>
    <property type="match status" value="1"/>
</dbReference>
<feature type="transmembrane region" description="Helical" evidence="9">
    <location>
        <begin position="884"/>
        <end position="903"/>
    </location>
</feature>
<evidence type="ECO:0000256" key="2">
    <source>
        <dbReference type="ARBA" id="ARBA00022448"/>
    </source>
</evidence>
<dbReference type="Proteomes" id="UP000267096">
    <property type="component" value="Unassembled WGS sequence"/>
</dbReference>
<feature type="domain" description="Ion transport" evidence="10">
    <location>
        <begin position="818"/>
        <end position="1053"/>
    </location>
</feature>
<dbReference type="PANTHER" id="PTHR13800:SF1">
    <property type="entry name" value="TRANSIENT RECEPTOR POTENTIAL CATION CHANNEL TRPM"/>
    <property type="match status" value="1"/>
</dbReference>
<feature type="region of interest" description="Disordered" evidence="8">
    <location>
        <begin position="726"/>
        <end position="748"/>
    </location>
</feature>
<proteinExistence type="predicted"/>
<dbReference type="InterPro" id="IPR057366">
    <property type="entry name" value="TRPM-like"/>
</dbReference>
<evidence type="ECO:0000256" key="7">
    <source>
        <dbReference type="ARBA" id="ARBA00023303"/>
    </source>
</evidence>
<evidence type="ECO:0000313" key="13">
    <source>
        <dbReference type="EMBL" id="VDK42691.1"/>
    </source>
</evidence>
<keyword evidence="6 9" id="KW-0472">Membrane</keyword>
<dbReference type="InterPro" id="IPR005821">
    <property type="entry name" value="Ion_trans_dom"/>
</dbReference>
<feature type="domain" description="TRPM SLOG" evidence="11">
    <location>
        <begin position="169"/>
        <end position="346"/>
    </location>
</feature>
<name>A0A158PN03_ANISI</name>
<evidence type="ECO:0000259" key="11">
    <source>
        <dbReference type="Pfam" id="PF18139"/>
    </source>
</evidence>
<feature type="compositionally biased region" description="Low complexity" evidence="8">
    <location>
        <begin position="1324"/>
        <end position="1342"/>
    </location>
</feature>
<dbReference type="Pfam" id="PF18139">
    <property type="entry name" value="LSDAT_euk"/>
    <property type="match status" value="1"/>
</dbReference>
<dbReference type="WBParaSite" id="ASIM_0001071901-mRNA-1">
    <property type="protein sequence ID" value="ASIM_0001071901-mRNA-1"/>
    <property type="gene ID" value="ASIM_0001071901"/>
</dbReference>
<evidence type="ECO:0000256" key="1">
    <source>
        <dbReference type="ARBA" id="ARBA00004141"/>
    </source>
</evidence>
<comment type="subcellular location">
    <subcellularLocation>
        <location evidence="1">Membrane</location>
        <topology evidence="1">Multi-pass membrane protein</topology>
    </subcellularLocation>
</comment>
<evidence type="ECO:0000259" key="10">
    <source>
        <dbReference type="Pfam" id="PF00520"/>
    </source>
</evidence>
<organism evidence="15">
    <name type="scientific">Anisakis simplex</name>
    <name type="common">Herring worm</name>
    <dbReference type="NCBI Taxonomy" id="6269"/>
    <lineage>
        <taxon>Eukaryota</taxon>
        <taxon>Metazoa</taxon>
        <taxon>Ecdysozoa</taxon>
        <taxon>Nematoda</taxon>
        <taxon>Chromadorea</taxon>
        <taxon>Rhabditida</taxon>
        <taxon>Spirurina</taxon>
        <taxon>Ascaridomorpha</taxon>
        <taxon>Ascaridoidea</taxon>
        <taxon>Anisakidae</taxon>
        <taxon>Anisakis</taxon>
        <taxon>Anisakis simplex complex</taxon>
    </lineage>
</organism>
<evidence type="ECO:0000256" key="5">
    <source>
        <dbReference type="ARBA" id="ARBA00023065"/>
    </source>
</evidence>
<evidence type="ECO:0000313" key="14">
    <source>
        <dbReference type="Proteomes" id="UP000267096"/>
    </source>
</evidence>
<evidence type="ECO:0000313" key="15">
    <source>
        <dbReference type="WBParaSite" id="ASIM_0001071901-mRNA-1"/>
    </source>
</evidence>
<feature type="region of interest" description="Disordered" evidence="8">
    <location>
        <begin position="1320"/>
        <end position="1342"/>
    </location>
</feature>
<reference evidence="15" key="1">
    <citation type="submission" date="2016-04" db="UniProtKB">
        <authorList>
            <consortium name="WormBaseParasite"/>
        </authorList>
    </citation>
    <scope>IDENTIFICATION</scope>
</reference>
<dbReference type="PANTHER" id="PTHR13800">
    <property type="entry name" value="TRANSIENT RECEPTOR POTENTIAL CATION CHANNEL, SUBFAMILY M, MEMBER 6"/>
    <property type="match status" value="1"/>
</dbReference>
<keyword evidence="7" id="KW-0407">Ion channel</keyword>
<keyword evidence="3 9" id="KW-0812">Transmembrane</keyword>
<evidence type="ECO:0000256" key="4">
    <source>
        <dbReference type="ARBA" id="ARBA00022989"/>
    </source>
</evidence>
<sequence length="1342" mass="154500">MRSNRFNQASLQKMNENHNPKSSDRPDIFARVLSEKLTGPWIEQVFSKRECMRFIPSIDVNRCGCGRTASAHSSEALEACSQTTDDNHSLSTHCAPERWTIAEHTLVSHTDAFGTLEFSGGTHAHRAHYVRLGYDSDPVDIMYLMEKVWKLEPPRLVITVHGGITNFEMRSKIVTIGIAPWGLLKKREKLIGKDIVVPYDLHSFSNRTKLAVLNDRHSYFLLVDNGTSGRYGADIILRKRFEEFIAQKQTLGSGTRRVPVVCAVLEGGTCTIRAILQYLTNDPPVPVIVCDGSGRASDLLAFAHHYVQPDGSLPSEVREQLLVLIATVFRYSATTPEQLLDDILRCVEHRELLTIFRLSDKEQDVDHAILAALLQGQNLSPADKLALTLAWNRVDIARSEIFSDGKQWSPHLLHNAMMEALMLDRVDFVNILLENGVSMKKFLTISRLEQLYNMDQGPPITIRHLIRNNLSKSDGNFELPEIGAAIEKLMGNAYKSFYTTSLFKNNETTEFNYPFNELMLWAVLTRRQEMARFMWMHGEEPMAKALVAMRLYKCMSKEAADDYVEVEISDQLRQCAEEFKMKSLDLLNHCYQQDDTQTMRLLTAELPNWGHQTCLSLAVIANNKQFLAHPCNVISAVKFYWRICGTEDFASEAIAFPPGILLLDVKPTVWSMSSSVSHQHHYVCSSDSDEFEEVIPSYSNLFSTFFQMFTILQSYPNNQKNFQEIESSNEDDGENNKLHRQSTTSATSSFFKPRKRNFTKTFMRSRSASREITDLIDCDDHMERGNSNGSEEQHNRNAMRWRSKVNAFYSAPITTFWTWSLSFALFLFAITYVLLIEFPVHIRNVEWLLLIYVISFAMEHFRKLLMQEASSLFEKIRVFFNRQWNYLTVFAILSFFVGFAFRLNPLTRHSYGRVILACDSVLWYIKVLDFMSIHPRLGPYITMAGKMILNMCYIIVLLLVTVMAFGVSRQSITYPHEKWNWVLVRNIFYKPYFMLYGEVYAGEIDTCGDEGTNCVPGGWIPPALMTIFLLISNILLINMLIAIFNNIFNETNAISQQVWLFQRYEQVLEYKNTPLIPPPFTPIAHLIYLITYLSKQFLISEVRLDEDEMRKLHDFEEDCMDDLSRKNFLSESVNSELRLQNTAERFLLVYIDEVEIELPKNTVEIMYSRWREMFNEEWNFKSTIWEIESRLESIEANQRQLIAMLNAQSTDCSKQVIRDFVTNSDIKKRLLKRNEGYTTITDAIQSHIPMRPSATANLETPSAKPSFALRQNEMLRDYEEVAKILPFKASSIITSEIIAGRRRRKSSTCSAHEDIYEMDRGNASSCSSSSEWSASLHRSMPH</sequence>
<feature type="transmembrane region" description="Helical" evidence="9">
    <location>
        <begin position="816"/>
        <end position="835"/>
    </location>
</feature>
<keyword evidence="14" id="KW-1185">Reference proteome</keyword>
<dbReference type="InterPro" id="IPR041491">
    <property type="entry name" value="TRPM_SLOG"/>
</dbReference>
<dbReference type="GO" id="GO:0005261">
    <property type="term" value="F:monoatomic cation channel activity"/>
    <property type="evidence" value="ECO:0007669"/>
    <property type="project" value="TreeGrafter"/>
</dbReference>
<dbReference type="OrthoDB" id="301415at2759"/>
<dbReference type="GO" id="GO:0030001">
    <property type="term" value="P:metal ion transport"/>
    <property type="evidence" value="ECO:0007669"/>
    <property type="project" value="TreeGrafter"/>
</dbReference>
<dbReference type="Pfam" id="PF00520">
    <property type="entry name" value="Ion_trans"/>
    <property type="match status" value="1"/>
</dbReference>
<gene>
    <name evidence="13" type="ORF">ASIM_LOCUS10277</name>
</gene>
<evidence type="ECO:0000256" key="8">
    <source>
        <dbReference type="SAM" id="MobiDB-lite"/>
    </source>
</evidence>
<keyword evidence="5" id="KW-0406">Ion transport</keyword>
<keyword evidence="2" id="KW-0813">Transport</keyword>
<protein>
    <submittedName>
        <fullName evidence="15">Transient receptor potential channel (inferred by orthology to a C. elegans protein)</fullName>
    </submittedName>
</protein>
<dbReference type="GO" id="GO:0005886">
    <property type="term" value="C:plasma membrane"/>
    <property type="evidence" value="ECO:0007669"/>
    <property type="project" value="TreeGrafter"/>
</dbReference>
<dbReference type="EMBL" id="UYRR01030992">
    <property type="protein sequence ID" value="VDK42691.1"/>
    <property type="molecule type" value="Genomic_DNA"/>
</dbReference>